<organism evidence="3 4">
    <name type="scientific">Kocuria rosea</name>
    <name type="common">Deinococcus erythromyxa</name>
    <name type="synonym">Micrococcus rubens</name>
    <dbReference type="NCBI Taxonomy" id="1275"/>
    <lineage>
        <taxon>Bacteria</taxon>
        <taxon>Bacillati</taxon>
        <taxon>Actinomycetota</taxon>
        <taxon>Actinomycetes</taxon>
        <taxon>Micrococcales</taxon>
        <taxon>Micrococcaceae</taxon>
        <taxon>Kocuria</taxon>
    </lineage>
</organism>
<gene>
    <name evidence="3" type="ORF">E2R59_16735</name>
</gene>
<sequence length="159" mass="17277">MGGRRARRRPLPPRPEAAVSTDSPDLLRDRYGAPRRERRIGTRGWIGLALAATLVTAVFVVWVVTARQSAPTFKDIGFEVVSEARATADFELTKRPEDVVTCAVQALNQEYAVVGWSEVTIGAVPEDRLGDGGTSSHRAAVRTTNLATTAVVDSCWLED</sequence>
<name>A0A4R5Y2F0_KOCRO</name>
<dbReference type="Pfam" id="PF14155">
    <property type="entry name" value="DUF4307"/>
    <property type="match status" value="1"/>
</dbReference>
<dbReference type="Proteomes" id="UP000295163">
    <property type="component" value="Unassembled WGS sequence"/>
</dbReference>
<dbReference type="InterPro" id="IPR025443">
    <property type="entry name" value="DUF4307"/>
</dbReference>
<protein>
    <submittedName>
        <fullName evidence="3">DUF4307 domain-containing protein</fullName>
    </submittedName>
</protein>
<comment type="caution">
    <text evidence="3">The sequence shown here is derived from an EMBL/GenBank/DDBJ whole genome shotgun (WGS) entry which is preliminary data.</text>
</comment>
<feature type="transmembrane region" description="Helical" evidence="2">
    <location>
        <begin position="45"/>
        <end position="64"/>
    </location>
</feature>
<evidence type="ECO:0000256" key="2">
    <source>
        <dbReference type="SAM" id="Phobius"/>
    </source>
</evidence>
<evidence type="ECO:0000313" key="4">
    <source>
        <dbReference type="Proteomes" id="UP000295163"/>
    </source>
</evidence>
<dbReference type="EMBL" id="SMZT01000010">
    <property type="protein sequence ID" value="TDL38553.1"/>
    <property type="molecule type" value="Genomic_DNA"/>
</dbReference>
<keyword evidence="2" id="KW-1133">Transmembrane helix</keyword>
<keyword evidence="2" id="KW-0472">Membrane</keyword>
<dbReference type="AlphaFoldDB" id="A0A4R5Y2F0"/>
<keyword evidence="2" id="KW-0812">Transmembrane</keyword>
<evidence type="ECO:0000313" key="3">
    <source>
        <dbReference type="EMBL" id="TDL38553.1"/>
    </source>
</evidence>
<accession>A0A4R5Y2F0</accession>
<feature type="region of interest" description="Disordered" evidence="1">
    <location>
        <begin position="1"/>
        <end position="28"/>
    </location>
</feature>
<reference evidence="3 4" key="1">
    <citation type="submission" date="2019-03" db="EMBL/GenBank/DDBJ databases">
        <title>Genome Sequencing and Assembly of Various Microbes Isolated from Partially Reclaimed Soil and Acid Mine Drainage (AMD) Site.</title>
        <authorList>
            <person name="Steinbock B."/>
            <person name="Bechtold R."/>
            <person name="Sevigny J.L."/>
            <person name="Thomas D."/>
            <person name="Cuthill L.R."/>
            <person name="Aveiro Johannsen E.J."/>
            <person name="Thomas K."/>
            <person name="Ghosh A."/>
        </authorList>
    </citation>
    <scope>NUCLEOTIDE SEQUENCE [LARGE SCALE GENOMIC DNA]</scope>
    <source>
        <strain evidence="3 4">S-A3</strain>
    </source>
</reference>
<evidence type="ECO:0000256" key="1">
    <source>
        <dbReference type="SAM" id="MobiDB-lite"/>
    </source>
</evidence>
<proteinExistence type="predicted"/>
<feature type="compositionally biased region" description="Basic residues" evidence="1">
    <location>
        <begin position="1"/>
        <end position="11"/>
    </location>
</feature>